<dbReference type="InterPro" id="IPR021858">
    <property type="entry name" value="Fun_TF"/>
</dbReference>
<evidence type="ECO:0000256" key="4">
    <source>
        <dbReference type="ARBA" id="ARBA00023242"/>
    </source>
</evidence>
<dbReference type="Proteomes" id="UP001201262">
    <property type="component" value="Unassembled WGS sequence"/>
</dbReference>
<feature type="domain" description="Zn(2)-C6 fungal-type" evidence="5">
    <location>
        <begin position="14"/>
        <end position="44"/>
    </location>
</feature>
<dbReference type="RefSeq" id="XP_046078612.1">
    <property type="nucleotide sequence ID" value="XM_046219709.1"/>
</dbReference>
<evidence type="ECO:0000313" key="6">
    <source>
        <dbReference type="EMBL" id="KAH8705991.1"/>
    </source>
</evidence>
<dbReference type="GO" id="GO:0003677">
    <property type="term" value="F:DNA binding"/>
    <property type="evidence" value="ECO:0007669"/>
    <property type="project" value="UniProtKB-KW"/>
</dbReference>
<dbReference type="CDD" id="cd00067">
    <property type="entry name" value="GAL4"/>
    <property type="match status" value="1"/>
</dbReference>
<evidence type="ECO:0000256" key="1">
    <source>
        <dbReference type="ARBA" id="ARBA00023015"/>
    </source>
</evidence>
<dbReference type="SMART" id="SM00066">
    <property type="entry name" value="GAL4"/>
    <property type="match status" value="1"/>
</dbReference>
<gene>
    <name evidence="6" type="ORF">BGW36DRAFT_422516</name>
</gene>
<dbReference type="PROSITE" id="PS50048">
    <property type="entry name" value="ZN2_CY6_FUNGAL_2"/>
    <property type="match status" value="1"/>
</dbReference>
<evidence type="ECO:0000256" key="3">
    <source>
        <dbReference type="ARBA" id="ARBA00023163"/>
    </source>
</evidence>
<dbReference type="SUPFAM" id="SSF57701">
    <property type="entry name" value="Zn2/Cys6 DNA-binding domain"/>
    <property type="match status" value="1"/>
</dbReference>
<keyword evidence="7" id="KW-1185">Reference proteome</keyword>
<dbReference type="PANTHER" id="PTHR47784">
    <property type="entry name" value="STEROL UPTAKE CONTROL PROTEIN 2"/>
    <property type="match status" value="1"/>
</dbReference>
<keyword evidence="2" id="KW-0238">DNA-binding</keyword>
<organism evidence="6 7">
    <name type="scientific">Talaromyces proteolyticus</name>
    <dbReference type="NCBI Taxonomy" id="1131652"/>
    <lineage>
        <taxon>Eukaryota</taxon>
        <taxon>Fungi</taxon>
        <taxon>Dikarya</taxon>
        <taxon>Ascomycota</taxon>
        <taxon>Pezizomycotina</taxon>
        <taxon>Eurotiomycetes</taxon>
        <taxon>Eurotiomycetidae</taxon>
        <taxon>Eurotiales</taxon>
        <taxon>Trichocomaceae</taxon>
        <taxon>Talaromyces</taxon>
        <taxon>Talaromyces sect. Bacilispori</taxon>
    </lineage>
</organism>
<dbReference type="GO" id="GO:0001228">
    <property type="term" value="F:DNA-binding transcription activator activity, RNA polymerase II-specific"/>
    <property type="evidence" value="ECO:0007669"/>
    <property type="project" value="TreeGrafter"/>
</dbReference>
<dbReference type="Pfam" id="PF00172">
    <property type="entry name" value="Zn_clus"/>
    <property type="match status" value="1"/>
</dbReference>
<name>A0AAD4L6F7_9EURO</name>
<accession>A0AAD4L6F7</accession>
<keyword evidence="1" id="KW-0805">Transcription regulation</keyword>
<dbReference type="GeneID" id="70249996"/>
<proteinExistence type="predicted"/>
<keyword evidence="3" id="KW-0804">Transcription</keyword>
<dbReference type="Gene3D" id="4.10.240.10">
    <property type="entry name" value="Zn(2)-C6 fungal-type DNA-binding domain"/>
    <property type="match status" value="1"/>
</dbReference>
<dbReference type="InterPro" id="IPR036864">
    <property type="entry name" value="Zn2-C6_fun-type_DNA-bd_sf"/>
</dbReference>
<keyword evidence="4" id="KW-0539">Nucleus</keyword>
<evidence type="ECO:0000259" key="5">
    <source>
        <dbReference type="PROSITE" id="PS50048"/>
    </source>
</evidence>
<dbReference type="AlphaFoldDB" id="A0AAD4L6F7"/>
<dbReference type="PROSITE" id="PS00463">
    <property type="entry name" value="ZN2_CY6_FUNGAL_1"/>
    <property type="match status" value="1"/>
</dbReference>
<evidence type="ECO:0000313" key="7">
    <source>
        <dbReference type="Proteomes" id="UP001201262"/>
    </source>
</evidence>
<dbReference type="PANTHER" id="PTHR47784:SF5">
    <property type="entry name" value="STEROL UPTAKE CONTROL PROTEIN 2"/>
    <property type="match status" value="1"/>
</dbReference>
<reference evidence="6" key="1">
    <citation type="submission" date="2021-12" db="EMBL/GenBank/DDBJ databases">
        <title>Convergent genome expansion in fungi linked to evolution of root-endophyte symbiosis.</title>
        <authorList>
            <consortium name="DOE Joint Genome Institute"/>
            <person name="Ke Y.-H."/>
            <person name="Bonito G."/>
            <person name="Liao H.-L."/>
            <person name="Looney B."/>
            <person name="Rojas-Flechas A."/>
            <person name="Nash J."/>
            <person name="Hameed K."/>
            <person name="Schadt C."/>
            <person name="Martin F."/>
            <person name="Crous P.W."/>
            <person name="Miettinen O."/>
            <person name="Magnuson J.K."/>
            <person name="Labbe J."/>
            <person name="Jacobson D."/>
            <person name="Doktycz M.J."/>
            <person name="Veneault-Fourrey C."/>
            <person name="Kuo A."/>
            <person name="Mondo S."/>
            <person name="Calhoun S."/>
            <person name="Riley R."/>
            <person name="Ohm R."/>
            <person name="LaButti K."/>
            <person name="Andreopoulos B."/>
            <person name="Pangilinan J."/>
            <person name="Nolan M."/>
            <person name="Tritt A."/>
            <person name="Clum A."/>
            <person name="Lipzen A."/>
            <person name="Daum C."/>
            <person name="Barry K."/>
            <person name="Grigoriev I.V."/>
            <person name="Vilgalys R."/>
        </authorList>
    </citation>
    <scope>NUCLEOTIDE SEQUENCE</scope>
    <source>
        <strain evidence="6">PMI_201</strain>
    </source>
</reference>
<evidence type="ECO:0000256" key="2">
    <source>
        <dbReference type="ARBA" id="ARBA00023125"/>
    </source>
</evidence>
<sequence>MSGLRKYHTKSRNGCTNCKSRRVKCNLHYPQCNNCVRRNEYCSFRRFLWCSSSKGRSVEEQVEEHIGFNGYLSQGIIPPSISKRQPSSFPNESVLDTELLCHFISSCASSLALVPNAQFIWESEIPLHRIDSPFLSQAIMALSALHISYLQPPDTLRYDVAARKHFHKATSQFRSVVREITNENCISIFGFSLIVVMFQLRISTDAIAGPLVEDHQCIAGLDVIHALRTAWGLTPSLGPRLMKTRLRGLFSEGRDLDEQGILDLNHQEALSRLEMLNFSTVKSESSQIACVRALSALRYWCAFMGRRVSIWFHVVWWPAAITEDFLQLLRNKEPIALAIYSLWLADMRAMPTKWFTAGWAEGTLALVVDSLELEWRERVERVLIPVS</sequence>
<protein>
    <recommendedName>
        <fullName evidence="5">Zn(2)-C6 fungal-type domain-containing protein</fullName>
    </recommendedName>
</protein>
<dbReference type="GO" id="GO:0008270">
    <property type="term" value="F:zinc ion binding"/>
    <property type="evidence" value="ECO:0007669"/>
    <property type="project" value="InterPro"/>
</dbReference>
<dbReference type="InterPro" id="IPR001138">
    <property type="entry name" value="Zn2Cys6_DnaBD"/>
</dbReference>
<dbReference type="Pfam" id="PF11951">
    <property type="entry name" value="Fungal_trans_2"/>
    <property type="match status" value="1"/>
</dbReference>
<dbReference type="EMBL" id="JAJTJA010000001">
    <property type="protein sequence ID" value="KAH8705991.1"/>
    <property type="molecule type" value="Genomic_DNA"/>
</dbReference>
<dbReference type="InterPro" id="IPR053157">
    <property type="entry name" value="Sterol_Uptake_Regulator"/>
</dbReference>
<comment type="caution">
    <text evidence="6">The sequence shown here is derived from an EMBL/GenBank/DDBJ whole genome shotgun (WGS) entry which is preliminary data.</text>
</comment>